<evidence type="ECO:0000256" key="6">
    <source>
        <dbReference type="ARBA" id="ARBA00022989"/>
    </source>
</evidence>
<keyword evidence="6 12" id="KW-1133">Transmembrane helix</keyword>
<proteinExistence type="inferred from homology"/>
<reference evidence="13" key="1">
    <citation type="journal article" date="2020" name="Nat. Commun.">
        <title>Large-scale genome sequencing of mycorrhizal fungi provides insights into the early evolution of symbiotic traits.</title>
        <authorList>
            <person name="Miyauchi S."/>
            <person name="Kiss E."/>
            <person name="Kuo A."/>
            <person name="Drula E."/>
            <person name="Kohler A."/>
            <person name="Sanchez-Garcia M."/>
            <person name="Morin E."/>
            <person name="Andreopoulos B."/>
            <person name="Barry K.W."/>
            <person name="Bonito G."/>
            <person name="Buee M."/>
            <person name="Carver A."/>
            <person name="Chen C."/>
            <person name="Cichocki N."/>
            <person name="Clum A."/>
            <person name="Culley D."/>
            <person name="Crous P.W."/>
            <person name="Fauchery L."/>
            <person name="Girlanda M."/>
            <person name="Hayes R.D."/>
            <person name="Keri Z."/>
            <person name="LaButti K."/>
            <person name="Lipzen A."/>
            <person name="Lombard V."/>
            <person name="Magnuson J."/>
            <person name="Maillard F."/>
            <person name="Murat C."/>
            <person name="Nolan M."/>
            <person name="Ohm R.A."/>
            <person name="Pangilinan J."/>
            <person name="Pereira M.F."/>
            <person name="Perotto S."/>
            <person name="Peter M."/>
            <person name="Pfister S."/>
            <person name="Riley R."/>
            <person name="Sitrit Y."/>
            <person name="Stielow J.B."/>
            <person name="Szollosi G."/>
            <person name="Zifcakova L."/>
            <person name="Stursova M."/>
            <person name="Spatafora J.W."/>
            <person name="Tedersoo L."/>
            <person name="Vaario L.M."/>
            <person name="Yamada A."/>
            <person name="Yan M."/>
            <person name="Wang P."/>
            <person name="Xu J."/>
            <person name="Bruns T."/>
            <person name="Baldrian P."/>
            <person name="Vilgalys R."/>
            <person name="Dunand C."/>
            <person name="Henrissat B."/>
            <person name="Grigoriev I.V."/>
            <person name="Hibbett D."/>
            <person name="Nagy L.G."/>
            <person name="Martin F.M."/>
        </authorList>
    </citation>
    <scope>NUCLEOTIDE SEQUENCE</scope>
    <source>
        <strain evidence="13">UP504</strain>
    </source>
</reference>
<evidence type="ECO:0000256" key="11">
    <source>
        <dbReference type="RuleBase" id="RU000581"/>
    </source>
</evidence>
<evidence type="ECO:0000256" key="12">
    <source>
        <dbReference type="SAM" id="Phobius"/>
    </source>
</evidence>
<keyword evidence="8" id="KW-0443">Lipid metabolism</keyword>
<dbReference type="EMBL" id="MU128956">
    <property type="protein sequence ID" value="KAF9514859.1"/>
    <property type="molecule type" value="Genomic_DNA"/>
</dbReference>
<dbReference type="GO" id="GO:0006636">
    <property type="term" value="P:unsaturated fatty acid biosynthetic process"/>
    <property type="evidence" value="ECO:0007669"/>
    <property type="project" value="TreeGrafter"/>
</dbReference>
<dbReference type="AlphaFoldDB" id="A0A9P6AZV1"/>
<sequence>MVHSPRNCGGRQLCFQSSGLRHWVLLRGIIVSGPTPVLVLSKAPLSDGLVDTVLTMVTPTPILILTGLIMVSFGLMLAGCDLANNLTIRFQHRWYLELLILVAFIIPTIVPGLLWGDYRGGYFYAGAARLLFVHHSMFCVNSLARWLGETPFDDKHTPRDHVIRS</sequence>
<name>A0A9P6AZV1_9AGAM</name>
<comment type="domain">
    <text evidence="11">The histidine box domains are involved in binding the catalytic metal ions.</text>
</comment>
<dbReference type="InterPro" id="IPR015876">
    <property type="entry name" value="Acyl-CoA_DS"/>
</dbReference>
<evidence type="ECO:0000313" key="14">
    <source>
        <dbReference type="Proteomes" id="UP000886523"/>
    </source>
</evidence>
<dbReference type="GO" id="GO:0005506">
    <property type="term" value="F:iron ion binding"/>
    <property type="evidence" value="ECO:0007669"/>
    <property type="project" value="TreeGrafter"/>
</dbReference>
<evidence type="ECO:0000256" key="9">
    <source>
        <dbReference type="ARBA" id="ARBA00023136"/>
    </source>
</evidence>
<keyword evidence="7 11" id="KW-0560">Oxidoreductase</keyword>
<keyword evidence="14" id="KW-1185">Reference proteome</keyword>
<feature type="transmembrane region" description="Helical" evidence="12">
    <location>
        <begin position="61"/>
        <end position="82"/>
    </location>
</feature>
<keyword evidence="4 11" id="KW-0812">Transmembrane</keyword>
<dbReference type="PANTHER" id="PTHR11351">
    <property type="entry name" value="ACYL-COA DESATURASE"/>
    <property type="match status" value="1"/>
</dbReference>
<keyword evidence="3 11" id="KW-0444">Lipid biosynthesis</keyword>
<comment type="caution">
    <text evidence="13">The sequence shown here is derived from an EMBL/GenBank/DDBJ whole genome shotgun (WGS) entry which is preliminary data.</text>
</comment>
<dbReference type="OrthoDB" id="5593182at2759"/>
<dbReference type="GO" id="GO:0004768">
    <property type="term" value="F:stearoyl-CoA 9-desaturase activity"/>
    <property type="evidence" value="ECO:0007669"/>
    <property type="project" value="TreeGrafter"/>
</dbReference>
<organism evidence="13 14">
    <name type="scientific">Hydnum rufescens UP504</name>
    <dbReference type="NCBI Taxonomy" id="1448309"/>
    <lineage>
        <taxon>Eukaryota</taxon>
        <taxon>Fungi</taxon>
        <taxon>Dikarya</taxon>
        <taxon>Basidiomycota</taxon>
        <taxon>Agaricomycotina</taxon>
        <taxon>Agaricomycetes</taxon>
        <taxon>Cantharellales</taxon>
        <taxon>Hydnaceae</taxon>
        <taxon>Hydnum</taxon>
    </lineage>
</organism>
<comment type="subcellular location">
    <subcellularLocation>
        <location evidence="1">Membrane</location>
        <topology evidence="1">Multi-pass membrane protein</topology>
    </subcellularLocation>
</comment>
<accession>A0A9P6AZV1</accession>
<evidence type="ECO:0000256" key="5">
    <source>
        <dbReference type="ARBA" id="ARBA00022832"/>
    </source>
</evidence>
<feature type="transmembrane region" description="Helical" evidence="12">
    <location>
        <begin position="94"/>
        <end position="115"/>
    </location>
</feature>
<keyword evidence="10 11" id="KW-0275">Fatty acid biosynthesis</keyword>
<keyword evidence="5" id="KW-0276">Fatty acid metabolism</keyword>
<protein>
    <submittedName>
        <fullName evidence="13">Uncharacterized protein</fullName>
    </submittedName>
</protein>
<comment type="cofactor">
    <cofactor evidence="11">
        <name>Fe(2+)</name>
        <dbReference type="ChEBI" id="CHEBI:29033"/>
    </cofactor>
</comment>
<dbReference type="GO" id="GO:0005789">
    <property type="term" value="C:endoplasmic reticulum membrane"/>
    <property type="evidence" value="ECO:0007669"/>
    <property type="project" value="TreeGrafter"/>
</dbReference>
<evidence type="ECO:0000256" key="4">
    <source>
        <dbReference type="ARBA" id="ARBA00022692"/>
    </source>
</evidence>
<gene>
    <name evidence="13" type="ORF">BS47DRAFT_1361424</name>
</gene>
<dbReference type="PRINTS" id="PR00075">
    <property type="entry name" value="FACDDSATRASE"/>
</dbReference>
<evidence type="ECO:0000256" key="1">
    <source>
        <dbReference type="ARBA" id="ARBA00004141"/>
    </source>
</evidence>
<evidence type="ECO:0000256" key="8">
    <source>
        <dbReference type="ARBA" id="ARBA00023098"/>
    </source>
</evidence>
<dbReference type="PANTHER" id="PTHR11351:SF31">
    <property type="entry name" value="DESATURASE 1, ISOFORM A-RELATED"/>
    <property type="match status" value="1"/>
</dbReference>
<evidence type="ECO:0000256" key="3">
    <source>
        <dbReference type="ARBA" id="ARBA00022516"/>
    </source>
</evidence>
<evidence type="ECO:0000256" key="7">
    <source>
        <dbReference type="ARBA" id="ARBA00023002"/>
    </source>
</evidence>
<feature type="transmembrane region" description="Helical" evidence="12">
    <location>
        <begin position="20"/>
        <end position="41"/>
    </location>
</feature>
<dbReference type="Proteomes" id="UP000886523">
    <property type="component" value="Unassembled WGS sequence"/>
</dbReference>
<keyword evidence="9 12" id="KW-0472">Membrane</keyword>
<evidence type="ECO:0000256" key="10">
    <source>
        <dbReference type="ARBA" id="ARBA00023160"/>
    </source>
</evidence>
<evidence type="ECO:0000313" key="13">
    <source>
        <dbReference type="EMBL" id="KAF9514859.1"/>
    </source>
</evidence>
<evidence type="ECO:0000256" key="2">
    <source>
        <dbReference type="ARBA" id="ARBA00009295"/>
    </source>
</evidence>
<comment type="similarity">
    <text evidence="2 11">Belongs to the fatty acid desaturase type 1 family.</text>
</comment>